<keyword evidence="10" id="KW-1185">Reference proteome</keyword>
<feature type="transmembrane region" description="Helical" evidence="7">
    <location>
        <begin position="477"/>
        <end position="496"/>
    </location>
</feature>
<proteinExistence type="predicted"/>
<feature type="transmembrane region" description="Helical" evidence="7">
    <location>
        <begin position="342"/>
        <end position="366"/>
    </location>
</feature>
<feature type="transmembrane region" description="Helical" evidence="7">
    <location>
        <begin position="46"/>
        <end position="66"/>
    </location>
</feature>
<dbReference type="Gene3D" id="3.90.550.10">
    <property type="entry name" value="Spore Coat Polysaccharide Biosynthesis Protein SpsA, Chain A"/>
    <property type="match status" value="1"/>
</dbReference>
<comment type="caution">
    <text evidence="9">The sequence shown here is derived from an EMBL/GenBank/DDBJ whole genome shotgun (WGS) entry which is preliminary data.</text>
</comment>
<dbReference type="PANTHER" id="PTHR43867:SF2">
    <property type="entry name" value="CELLULOSE SYNTHASE CATALYTIC SUBUNIT A [UDP-FORMING]"/>
    <property type="match status" value="1"/>
</dbReference>
<evidence type="ECO:0000313" key="10">
    <source>
        <dbReference type="Proteomes" id="UP000281955"/>
    </source>
</evidence>
<dbReference type="InParanoid" id="A0A420XM57"/>
<dbReference type="InterPro" id="IPR050321">
    <property type="entry name" value="Glycosyltr_2/OpgH_subfam"/>
</dbReference>
<dbReference type="Pfam" id="PF13632">
    <property type="entry name" value="Glyco_trans_2_3"/>
    <property type="match status" value="1"/>
</dbReference>
<dbReference type="GO" id="GO:0016757">
    <property type="term" value="F:glycosyltransferase activity"/>
    <property type="evidence" value="ECO:0007669"/>
    <property type="project" value="UniProtKB-KW"/>
</dbReference>
<feature type="transmembrane region" description="Helical" evidence="7">
    <location>
        <begin position="21"/>
        <end position="40"/>
    </location>
</feature>
<dbReference type="InterPro" id="IPR029044">
    <property type="entry name" value="Nucleotide-diphossugar_trans"/>
</dbReference>
<name>A0A420XM57_9ACTN</name>
<evidence type="ECO:0000256" key="5">
    <source>
        <dbReference type="ARBA" id="ARBA00022989"/>
    </source>
</evidence>
<keyword evidence="6 7" id="KW-0472">Membrane</keyword>
<evidence type="ECO:0000256" key="7">
    <source>
        <dbReference type="SAM" id="Phobius"/>
    </source>
</evidence>
<keyword evidence="3" id="KW-0808">Transferase</keyword>
<evidence type="ECO:0000313" key="9">
    <source>
        <dbReference type="EMBL" id="RKS71320.1"/>
    </source>
</evidence>
<accession>A0A420XM57</accession>
<dbReference type="GO" id="GO:0016020">
    <property type="term" value="C:membrane"/>
    <property type="evidence" value="ECO:0007669"/>
    <property type="project" value="UniProtKB-SubCell"/>
</dbReference>
<reference evidence="9 10" key="1">
    <citation type="submission" date="2018-10" db="EMBL/GenBank/DDBJ databases">
        <title>Genomic Encyclopedia of Archaeal and Bacterial Type Strains, Phase II (KMG-II): from individual species to whole genera.</title>
        <authorList>
            <person name="Goeker M."/>
        </authorList>
    </citation>
    <scope>NUCLEOTIDE SEQUENCE [LARGE SCALE GENOMIC DNA]</scope>
    <source>
        <strain evidence="9 10">RP-AC37</strain>
    </source>
</reference>
<evidence type="ECO:0000256" key="4">
    <source>
        <dbReference type="ARBA" id="ARBA00022692"/>
    </source>
</evidence>
<evidence type="ECO:0000256" key="1">
    <source>
        <dbReference type="ARBA" id="ARBA00004141"/>
    </source>
</evidence>
<dbReference type="AlphaFoldDB" id="A0A420XM57"/>
<keyword evidence="2" id="KW-0328">Glycosyltransferase</keyword>
<dbReference type="InterPro" id="IPR001173">
    <property type="entry name" value="Glyco_trans_2-like"/>
</dbReference>
<feature type="domain" description="Glycosyltransferase 2-like" evidence="8">
    <location>
        <begin position="176"/>
        <end position="366"/>
    </location>
</feature>
<organism evidence="9 10">
    <name type="scientific">Motilibacter peucedani</name>
    <dbReference type="NCBI Taxonomy" id="598650"/>
    <lineage>
        <taxon>Bacteria</taxon>
        <taxon>Bacillati</taxon>
        <taxon>Actinomycetota</taxon>
        <taxon>Actinomycetes</taxon>
        <taxon>Motilibacterales</taxon>
        <taxon>Motilibacteraceae</taxon>
        <taxon>Motilibacter</taxon>
    </lineage>
</organism>
<protein>
    <submittedName>
        <fullName evidence="9">Cellulose synthase (UDP-forming)</fullName>
    </submittedName>
</protein>
<feature type="transmembrane region" description="Helical" evidence="7">
    <location>
        <begin position="372"/>
        <end position="392"/>
    </location>
</feature>
<comment type="subcellular location">
    <subcellularLocation>
        <location evidence="1">Membrane</location>
        <topology evidence="1">Multi-pass membrane protein</topology>
    </subcellularLocation>
</comment>
<keyword evidence="4 7" id="KW-0812">Transmembrane</keyword>
<dbReference type="PANTHER" id="PTHR43867">
    <property type="entry name" value="CELLULOSE SYNTHASE CATALYTIC SUBUNIT A [UDP-FORMING]"/>
    <property type="match status" value="1"/>
</dbReference>
<gene>
    <name evidence="9" type="ORF">CLV35_3116</name>
</gene>
<evidence type="ECO:0000256" key="2">
    <source>
        <dbReference type="ARBA" id="ARBA00022676"/>
    </source>
</evidence>
<sequence length="529" mass="60607">MPAPPTAAEQYSYFTKHVRWPFVWLFVAQLGIIYGYVMVMRKSPDMWLGFVLLTFMVPPVFVNLWLRVRRPRSSLRDHQTLVAAWRRDTAALPSVDVFIPVCGEDDEVLHNTFTHVRRLSYEGRLSVYVLDDADLLRTRLVAEAHGFHYVVRSNRGEWKKAGNLIHAFDNTDSEFVVVFDADFSPRADFLYETLPYMQDPRIGVVQTAQYFDARGVNDMSRYAGALQELFFRWIQPARDTYEAAIVAGTNLVYRREAVVAAGGFAQVPLGEDVHSGVKLWVANYRTRYVPLVLAKGLAPDNWEALTNQQYRWCRSSMLLMISRFFSDAPFSLKQRLCFWAAFLYYMASAALVMTSVLPTLAMIWFFPDQVHWWNYLPMVPAFVSTFVVFPRLAKGWDMRIYRVCMVNSFCHLLAVVDALRDKIAAWVPTGAARVSPKKGMSTPRKVALMARTWFAATSVLLWAGIGRAVLNGYPWTYFPAIALGLIQAYMLAPFLYSLDLPRVRDVVVTLPEQRRVIDLTHATIREPQS</sequence>
<evidence type="ECO:0000256" key="3">
    <source>
        <dbReference type="ARBA" id="ARBA00022679"/>
    </source>
</evidence>
<dbReference type="EMBL" id="RBWV01000014">
    <property type="protein sequence ID" value="RKS71320.1"/>
    <property type="molecule type" value="Genomic_DNA"/>
</dbReference>
<keyword evidence="5 7" id="KW-1133">Transmembrane helix</keyword>
<dbReference type="Proteomes" id="UP000281955">
    <property type="component" value="Unassembled WGS sequence"/>
</dbReference>
<feature type="transmembrane region" description="Helical" evidence="7">
    <location>
        <begin position="446"/>
        <end position="465"/>
    </location>
</feature>
<evidence type="ECO:0000259" key="8">
    <source>
        <dbReference type="Pfam" id="PF13632"/>
    </source>
</evidence>
<dbReference type="SUPFAM" id="SSF53448">
    <property type="entry name" value="Nucleotide-diphospho-sugar transferases"/>
    <property type="match status" value="1"/>
</dbReference>
<evidence type="ECO:0000256" key="6">
    <source>
        <dbReference type="ARBA" id="ARBA00023136"/>
    </source>
</evidence>